<feature type="region of interest" description="Disordered" evidence="2">
    <location>
        <begin position="1"/>
        <end position="21"/>
    </location>
</feature>
<feature type="compositionally biased region" description="Low complexity" evidence="2">
    <location>
        <begin position="1406"/>
        <end position="1420"/>
    </location>
</feature>
<evidence type="ECO:0000256" key="1">
    <source>
        <dbReference type="SAM" id="Coils"/>
    </source>
</evidence>
<protein>
    <submittedName>
        <fullName evidence="3">Uncharacterized protein</fullName>
    </submittedName>
</protein>
<feature type="compositionally biased region" description="Acidic residues" evidence="2">
    <location>
        <begin position="1004"/>
        <end position="1027"/>
    </location>
</feature>
<feature type="compositionally biased region" description="Low complexity" evidence="2">
    <location>
        <begin position="1180"/>
        <end position="1191"/>
    </location>
</feature>
<feature type="coiled-coil region" evidence="1">
    <location>
        <begin position="200"/>
        <end position="227"/>
    </location>
</feature>
<feature type="compositionally biased region" description="Basic and acidic residues" evidence="2">
    <location>
        <begin position="1799"/>
        <end position="1818"/>
    </location>
</feature>
<feature type="compositionally biased region" description="Acidic residues" evidence="2">
    <location>
        <begin position="1169"/>
        <end position="1179"/>
    </location>
</feature>
<feature type="compositionally biased region" description="Basic and acidic residues" evidence="2">
    <location>
        <begin position="892"/>
        <end position="901"/>
    </location>
</feature>
<dbReference type="EMBL" id="BMAR01000019">
    <property type="protein sequence ID" value="GFR47757.1"/>
    <property type="molecule type" value="Genomic_DNA"/>
</dbReference>
<feature type="compositionally biased region" description="Acidic residues" evidence="2">
    <location>
        <begin position="1102"/>
        <end position="1120"/>
    </location>
</feature>
<feature type="coiled-coil region" evidence="1">
    <location>
        <begin position="261"/>
        <end position="288"/>
    </location>
</feature>
<feature type="compositionally biased region" description="Acidic residues" evidence="2">
    <location>
        <begin position="1959"/>
        <end position="1986"/>
    </location>
</feature>
<feature type="compositionally biased region" description="Basic and acidic residues" evidence="2">
    <location>
        <begin position="1862"/>
        <end position="1884"/>
    </location>
</feature>
<feature type="compositionally biased region" description="Acidic residues" evidence="2">
    <location>
        <begin position="618"/>
        <end position="638"/>
    </location>
</feature>
<feature type="compositionally biased region" description="Low complexity" evidence="2">
    <location>
        <begin position="811"/>
        <end position="821"/>
    </location>
</feature>
<feature type="compositionally biased region" description="Acidic residues" evidence="2">
    <location>
        <begin position="2009"/>
        <end position="2018"/>
    </location>
</feature>
<feature type="compositionally biased region" description="Polar residues" evidence="2">
    <location>
        <begin position="2102"/>
        <end position="2114"/>
    </location>
</feature>
<comment type="caution">
    <text evidence="3">The sequence shown here is derived from an EMBL/GenBank/DDBJ whole genome shotgun (WGS) entry which is preliminary data.</text>
</comment>
<feature type="compositionally biased region" description="Polar residues" evidence="2">
    <location>
        <begin position="835"/>
        <end position="855"/>
    </location>
</feature>
<feature type="region of interest" description="Disordered" evidence="2">
    <location>
        <begin position="106"/>
        <end position="130"/>
    </location>
</feature>
<evidence type="ECO:0000313" key="3">
    <source>
        <dbReference type="EMBL" id="GFR47757.1"/>
    </source>
</evidence>
<feature type="region of interest" description="Disordered" evidence="2">
    <location>
        <begin position="57"/>
        <end position="76"/>
    </location>
</feature>
<feature type="compositionally biased region" description="Basic and acidic residues" evidence="2">
    <location>
        <begin position="1149"/>
        <end position="1168"/>
    </location>
</feature>
<accession>A0AAD3DW41</accession>
<feature type="compositionally biased region" description="Acidic residues" evidence="2">
    <location>
        <begin position="1297"/>
        <end position="1306"/>
    </location>
</feature>
<feature type="compositionally biased region" description="Low complexity" evidence="2">
    <location>
        <begin position="789"/>
        <end position="804"/>
    </location>
</feature>
<organism evidence="3 4">
    <name type="scientific">Astrephomene gubernaculifera</name>
    <dbReference type="NCBI Taxonomy" id="47775"/>
    <lineage>
        <taxon>Eukaryota</taxon>
        <taxon>Viridiplantae</taxon>
        <taxon>Chlorophyta</taxon>
        <taxon>core chlorophytes</taxon>
        <taxon>Chlorophyceae</taxon>
        <taxon>CS clade</taxon>
        <taxon>Chlamydomonadales</taxon>
        <taxon>Astrephomenaceae</taxon>
        <taxon>Astrephomene</taxon>
    </lineage>
</organism>
<evidence type="ECO:0000313" key="4">
    <source>
        <dbReference type="Proteomes" id="UP001054857"/>
    </source>
</evidence>
<feature type="region of interest" description="Disordered" evidence="2">
    <location>
        <begin position="881"/>
        <end position="907"/>
    </location>
</feature>
<gene>
    <name evidence="3" type="ORF">Agub_g9522</name>
</gene>
<feature type="compositionally biased region" description="Low complexity" evidence="2">
    <location>
        <begin position="1465"/>
        <end position="1483"/>
    </location>
</feature>
<feature type="compositionally biased region" description="Acidic residues" evidence="2">
    <location>
        <begin position="968"/>
        <end position="981"/>
    </location>
</feature>
<feature type="compositionally biased region" description="Basic and acidic residues" evidence="2">
    <location>
        <begin position="823"/>
        <end position="833"/>
    </location>
</feature>
<feature type="compositionally biased region" description="Polar residues" evidence="2">
    <location>
        <begin position="759"/>
        <end position="769"/>
    </location>
</feature>
<sequence>MADYDDGRQEYVPGNRVGRPVQRPLSALASNRAAVPLVKAQAFANGAPNNTRRIQSASQFRNRQAAGTTLPPPTAAWAEQSASPRAMYGLGGQGLAAGAPGLFPGVELPPPIQRPDFRTLPSKERESMEDEIRKLRGTVTGLREQNKVLRTERQRLEEDLGRARNTLVKAEELLNAREKALSPTMGLTQMYRTPETTALVAKLKEQVKTLRAEKERFKGDLEQLLKSTKATRVAEVQAEAYACFQELARQQEMTAIMKSRMEVAEAHAAAAERKAKAAEALAREFTEQGSSLPPPPLRLAPGNTLAAGRVQKTMIALQQAHRVLLSQAALLKAVFPPGLRMEEFAARAAQKPVQAGGPEVLRYLRHHVKQMDFEMLGLPGDRGLREESSLAGLAAAASPTSPKTAKPARTTPRSASRQPSSSGVAPSAAPAPAAANNAASPAESSGPKVEEPTSDPRVLLLGIADLVRELRAMDADSFMARPELEADVEQLSSVAALLIAEHKRLTGTALQSAGSNIEDVRENPLYQHQPRVDDLELVPDGEEEQEEEPAPTEAMAAAVKAAVENVAAAAAEAVKEAVAKAAADAAEATRAAIAKETPPPVVKEAEEEPQPEASQAVQEEENDYAEDDFEPSDDDDEPATVAGSVEPAPYEPHLGPNEERPKPPSELAPVVEPEVAEEETLPVTEAEPLEEPHAALPAGQKAEEEQEGGEQKQQHDDDEEEKDLLDSLKSPPAPLDESSSRRSRASSTNSAPDTPVQPDASSTPTTRRTSLVGGAWPRFKTGEPSDNNTATASSAGADATAKSAVPSPTSVVDAAAAVLALGSHREEDPKEEAPTSVTEEASNPQVVPTTEPSYTNSAYDIHNFNGLGELSHDYDLPPLIYRTEPVPAPPDANEHVDKAAKDDDEDGTASVFADSVVTGSVATSAAVPAVITAAGPAAEEASADAAPASGHASKAVSPQHKEEQKVVEEEEEGVAEEDDNQEAYSAVTREASEPESTRKPLPAAEEEQEEEEEKEAVVDDDDVDEEGLLQYATVPLGTASDEEEPQTATAHAGGDGKPSADGQDAASTKSEQQPEEEAAGAASELGEDDELTLASKAVLDMKEEEDDEGQKPEEVEDVKEEELKGAEIEEEAEEKQLSEKAASVDGEVEDGRASESKHPVADESKSESAAEEQLEEEEAATGAAEPAGPEAAADEKGSVEEPDEAPTHAAKEVAGVSAEEEEPATTAAGVAPAAEEELESVDEKPHSKPESVTGDAAPVEVEMAAPSDDQASGSAPASVKGDAPAASEDDGRSAAPQEEEPVEAEEPPAASPVGSLKPEDGDASSVAASTPASDAGGAAPWDVQPSSHSSTSAGAEAAEPEAKTPAPAAAAAVEHAEHETSEGNADVASAVGSDQAESEAVVTEEPASVAVTPKPAAPAVADEEAQSEHKSESVWTPEPPLPVAVDYGSESPVTPEVDGREQDRAASTPASPEPAASERSFPARLQVAATSSPSDVTKEPFSESGLTPAGAPAAESPASPHAPEDWFERPSAASAGDAESVHPPASEGRTESQMAPGSALATPMQAPSPREQSVTGYSPLATPMQAPSPREQSATGYSPLATPMQAPSPREQSATGYSPLATPMQAPSPREQSATGYSPLATPMQAPSPREQSATGYSPLATPMQAPSPREQSATGYSPLATPMQAPSPREQSATGYSPLATPMQAPSPREQSVTGYSPLATPMQAPSPREQSVSGQHAEDAPVQQAGDSPKASPAASQHGAAAGSEAADEPEPAHAAAEPEPAEPKSGISAEFGAEAEPPKHAAAETDPAEQRHGEGAEAEPAAYPEPAAEKSLSLEDVESAEAASGPHAVPSADEEGEQQAERSSRPQSVHEPDVGQAKEAEEAQEPGSEPEAKSDELDELLSAAAEHAGHAPEQQSGEQEEAEASKAPSSFAAAEPEQEEQEEVANKSDRAWSPEPDAEAEPADAGEEVLDFSEFADEADEARDEASKPESEEPAASEAAASEAPAAEDQEDDEGPIYVTDPEFEAAREKAAQEQEEQEAASQQPEPDSVEQVQDWFVGQEEEAALPGSDNGAGEPERASPAPSAAKSAGKGLDLAGESETSQKAPESSNPDDAISPFMADVVTEIQPMSAGK</sequence>
<feature type="compositionally biased region" description="Basic and acidic residues" evidence="2">
    <location>
        <begin position="115"/>
        <end position="130"/>
    </location>
</feature>
<keyword evidence="1" id="KW-0175">Coiled coil</keyword>
<keyword evidence="4" id="KW-1185">Reference proteome</keyword>
<feature type="compositionally biased region" description="Low complexity" evidence="2">
    <location>
        <begin position="419"/>
        <end position="447"/>
    </location>
</feature>
<name>A0AAD3DW41_9CHLO</name>
<feature type="region of interest" description="Disordered" evidence="2">
    <location>
        <begin position="571"/>
        <end position="855"/>
    </location>
</feature>
<dbReference type="Proteomes" id="UP001054857">
    <property type="component" value="Unassembled WGS sequence"/>
</dbReference>
<feature type="compositionally biased region" description="Low complexity" evidence="2">
    <location>
        <begin position="579"/>
        <end position="596"/>
    </location>
</feature>
<proteinExistence type="predicted"/>
<feature type="compositionally biased region" description="Low complexity" evidence="2">
    <location>
        <begin position="389"/>
        <end position="408"/>
    </location>
</feature>
<feature type="compositionally biased region" description="Low complexity" evidence="2">
    <location>
        <begin position="1997"/>
        <end position="2008"/>
    </location>
</feature>
<feature type="compositionally biased region" description="Low complexity" evidence="2">
    <location>
        <begin position="1753"/>
        <end position="1767"/>
    </location>
</feature>
<feature type="region of interest" description="Disordered" evidence="2">
    <location>
        <begin position="388"/>
        <end position="456"/>
    </location>
</feature>
<feature type="compositionally biased region" description="Low complexity" evidence="2">
    <location>
        <begin position="1346"/>
        <end position="1373"/>
    </location>
</feature>
<feature type="compositionally biased region" description="Basic and acidic residues" evidence="2">
    <location>
        <begin position="1193"/>
        <end position="1211"/>
    </location>
</feature>
<feature type="compositionally biased region" description="Low complexity" evidence="2">
    <location>
        <begin position="2082"/>
        <end position="2095"/>
    </location>
</feature>
<feature type="compositionally biased region" description="Low complexity" evidence="2">
    <location>
        <begin position="1508"/>
        <end position="1521"/>
    </location>
</feature>
<feature type="compositionally biased region" description="Low complexity" evidence="2">
    <location>
        <begin position="934"/>
        <end position="956"/>
    </location>
</feature>
<evidence type="ECO:0000256" key="2">
    <source>
        <dbReference type="SAM" id="MobiDB-lite"/>
    </source>
</evidence>
<feature type="compositionally biased region" description="Low complexity" evidence="2">
    <location>
        <begin position="1224"/>
        <end position="1233"/>
    </location>
</feature>
<feature type="compositionally biased region" description="Low complexity" evidence="2">
    <location>
        <begin position="1928"/>
        <end position="1938"/>
    </location>
</feature>
<feature type="region of interest" description="Disordered" evidence="2">
    <location>
        <begin position="934"/>
        <end position="2136"/>
    </location>
</feature>
<reference evidence="3 4" key="1">
    <citation type="journal article" date="2021" name="Sci. Rep.">
        <title>Genome sequencing of the multicellular alga Astrephomene provides insights into convergent evolution of germ-soma differentiation.</title>
        <authorList>
            <person name="Yamashita S."/>
            <person name="Yamamoto K."/>
            <person name="Matsuzaki R."/>
            <person name="Suzuki S."/>
            <person name="Yamaguchi H."/>
            <person name="Hirooka S."/>
            <person name="Minakuchi Y."/>
            <person name="Miyagishima S."/>
            <person name="Kawachi M."/>
            <person name="Toyoda A."/>
            <person name="Nozaki H."/>
        </authorList>
    </citation>
    <scope>NUCLEOTIDE SEQUENCE [LARGE SCALE GENOMIC DNA]</scope>
    <source>
        <strain evidence="3 4">NIES-4017</strain>
    </source>
</reference>